<accession>A0A0B6Y281</accession>
<evidence type="ECO:0000313" key="1">
    <source>
        <dbReference type="EMBL" id="CEK50238.1"/>
    </source>
</evidence>
<dbReference type="AlphaFoldDB" id="A0A0B6Y281"/>
<dbReference type="InterPro" id="IPR011989">
    <property type="entry name" value="ARM-like"/>
</dbReference>
<evidence type="ECO:0008006" key="2">
    <source>
        <dbReference type="Google" id="ProtNLM"/>
    </source>
</evidence>
<feature type="non-terminal residue" evidence="1">
    <location>
        <position position="1"/>
    </location>
</feature>
<dbReference type="EMBL" id="HACG01003373">
    <property type="protein sequence ID" value="CEK50238.1"/>
    <property type="molecule type" value="Transcribed_RNA"/>
</dbReference>
<proteinExistence type="predicted"/>
<gene>
    <name evidence="1" type="primary">ORF10204</name>
</gene>
<feature type="non-terminal residue" evidence="1">
    <location>
        <position position="175"/>
    </location>
</feature>
<name>A0A0B6Y281_9EUPU</name>
<organism evidence="1">
    <name type="scientific">Arion vulgaris</name>
    <dbReference type="NCBI Taxonomy" id="1028688"/>
    <lineage>
        <taxon>Eukaryota</taxon>
        <taxon>Metazoa</taxon>
        <taxon>Spiralia</taxon>
        <taxon>Lophotrochozoa</taxon>
        <taxon>Mollusca</taxon>
        <taxon>Gastropoda</taxon>
        <taxon>Heterobranchia</taxon>
        <taxon>Euthyneura</taxon>
        <taxon>Panpulmonata</taxon>
        <taxon>Eupulmonata</taxon>
        <taxon>Stylommatophora</taxon>
        <taxon>Helicina</taxon>
        <taxon>Arionoidea</taxon>
        <taxon>Arionidae</taxon>
        <taxon>Arion</taxon>
    </lineage>
</organism>
<protein>
    <recommendedName>
        <fullName evidence="2">Armadillo repeat-containing domain-containing protein</fullName>
    </recommendedName>
</protein>
<dbReference type="Gene3D" id="1.25.10.10">
    <property type="entry name" value="Leucine-rich Repeat Variant"/>
    <property type="match status" value="1"/>
</dbReference>
<sequence length="175" mass="20186">DHQLLNRRVHACLEIVSRYEPTQDKLIEEGILPLAVKHFSESTLDSIQLNCLFILNSLCNKRQSLDKVLDVNKYLIIKSTMRMFTDLTINTRLTKISPTSSSKWSQSLSNVHDPSWCTLSRQNLILICKLCIDEKACKQMVKKGLILKLKAICYTCDTEIDQILVMERLDIMSHF</sequence>
<reference evidence="1" key="1">
    <citation type="submission" date="2014-12" db="EMBL/GenBank/DDBJ databases">
        <title>Insight into the proteome of Arion vulgaris.</title>
        <authorList>
            <person name="Aradska J."/>
            <person name="Bulat T."/>
            <person name="Smidak R."/>
            <person name="Sarate P."/>
            <person name="Gangsoo J."/>
            <person name="Sialana F."/>
            <person name="Bilban M."/>
            <person name="Lubec G."/>
        </authorList>
    </citation>
    <scope>NUCLEOTIDE SEQUENCE</scope>
    <source>
        <tissue evidence="1">Skin</tissue>
    </source>
</reference>